<comment type="caution">
    <text evidence="1">The sequence shown here is derived from an EMBL/GenBank/DDBJ whole genome shotgun (WGS) entry which is preliminary data.</text>
</comment>
<dbReference type="AlphaFoldDB" id="A0A5N6PWT2"/>
<organism evidence="1 2">
    <name type="scientific">Mikania micrantha</name>
    <name type="common">bitter vine</name>
    <dbReference type="NCBI Taxonomy" id="192012"/>
    <lineage>
        <taxon>Eukaryota</taxon>
        <taxon>Viridiplantae</taxon>
        <taxon>Streptophyta</taxon>
        <taxon>Embryophyta</taxon>
        <taxon>Tracheophyta</taxon>
        <taxon>Spermatophyta</taxon>
        <taxon>Magnoliopsida</taxon>
        <taxon>eudicotyledons</taxon>
        <taxon>Gunneridae</taxon>
        <taxon>Pentapetalae</taxon>
        <taxon>asterids</taxon>
        <taxon>campanulids</taxon>
        <taxon>Asterales</taxon>
        <taxon>Asteraceae</taxon>
        <taxon>Asteroideae</taxon>
        <taxon>Heliantheae alliance</taxon>
        <taxon>Eupatorieae</taxon>
        <taxon>Mikania</taxon>
    </lineage>
</organism>
<name>A0A5N6PWT2_9ASTR</name>
<accession>A0A5N6PWT2</accession>
<gene>
    <name evidence="1" type="ORF">E3N88_04961</name>
</gene>
<protein>
    <submittedName>
        <fullName evidence="1">Uncharacterized protein</fullName>
    </submittedName>
</protein>
<sequence>MNLQTINAKAHPIESGYLRWPSHSSSLLTIYKVTVSPSGRVWPSEKYCTRPVGSRAKALVAAGCLDGRCCSCRLQHLALLAAGRVVYAVTQGDDNGFVNGDWYNNGDGAGLRGDRRRGYRGYY</sequence>
<evidence type="ECO:0000313" key="2">
    <source>
        <dbReference type="Proteomes" id="UP000326396"/>
    </source>
</evidence>
<dbReference type="EMBL" id="SZYD01000002">
    <property type="protein sequence ID" value="KAD7117693.1"/>
    <property type="molecule type" value="Genomic_DNA"/>
</dbReference>
<keyword evidence="2" id="KW-1185">Reference proteome</keyword>
<evidence type="ECO:0000313" key="1">
    <source>
        <dbReference type="EMBL" id="KAD7117693.1"/>
    </source>
</evidence>
<proteinExistence type="predicted"/>
<dbReference type="Proteomes" id="UP000326396">
    <property type="component" value="Linkage Group LG10"/>
</dbReference>
<reference evidence="1 2" key="1">
    <citation type="submission" date="2019-05" db="EMBL/GenBank/DDBJ databases">
        <title>Mikania micrantha, genome provides insights into the molecular mechanism of rapid growth.</title>
        <authorList>
            <person name="Liu B."/>
        </authorList>
    </citation>
    <scope>NUCLEOTIDE SEQUENCE [LARGE SCALE GENOMIC DNA]</scope>
    <source>
        <strain evidence="1">NLD-2019</strain>
        <tissue evidence="1">Leaf</tissue>
    </source>
</reference>